<feature type="region of interest" description="Disordered" evidence="2">
    <location>
        <begin position="9"/>
        <end position="29"/>
    </location>
</feature>
<sequence>MYSLDVNFLSDRPDYRPPDQGSSPKKRQRSAAAMTPLYIGIGVGLLLPALVGGLWFVLQQQIAQKEQQETELNAQLQRLQIEEQKIARLNEQIEQVNAETQALATVFNQIKPWSAMLQDIRERVPPGIQIGTVTQTEEVPKNQPAAASPPPQSQANNAKAKNAQAAQAQAQAASTPRPTMKLEIQGTARSFDDVGYFLVTLKRSPFFKGDETQLVKAQLVENRTKLEVPKTQTQGQRVTYTLPKVVEYTISTSISDTPASELLRELDRKGAVGLVTRIRTLQEIQQQKGATQP</sequence>
<dbReference type="Pfam" id="PF05137">
    <property type="entry name" value="PilN"/>
    <property type="match status" value="1"/>
</dbReference>
<organism evidence="4 5">
    <name type="scientific">Symplocastrum torsivum CPER-KK1</name>
    <dbReference type="NCBI Taxonomy" id="450513"/>
    <lineage>
        <taxon>Bacteria</taxon>
        <taxon>Bacillati</taxon>
        <taxon>Cyanobacteriota</taxon>
        <taxon>Cyanophyceae</taxon>
        <taxon>Oscillatoriophycideae</taxon>
        <taxon>Oscillatoriales</taxon>
        <taxon>Microcoleaceae</taxon>
        <taxon>Symplocastrum</taxon>
    </lineage>
</organism>
<accession>A0A951UEI7</accession>
<evidence type="ECO:0000313" key="5">
    <source>
        <dbReference type="Proteomes" id="UP000753908"/>
    </source>
</evidence>
<proteinExistence type="predicted"/>
<dbReference type="PANTHER" id="PTHR40278:SF1">
    <property type="entry name" value="DNA UTILIZATION PROTEIN HOFN"/>
    <property type="match status" value="1"/>
</dbReference>
<dbReference type="PANTHER" id="PTHR40278">
    <property type="entry name" value="DNA UTILIZATION PROTEIN HOFN"/>
    <property type="match status" value="1"/>
</dbReference>
<gene>
    <name evidence="4" type="ORF">KME25_31185</name>
</gene>
<feature type="compositionally biased region" description="Low complexity" evidence="2">
    <location>
        <begin position="153"/>
        <end position="174"/>
    </location>
</feature>
<keyword evidence="3" id="KW-0812">Transmembrane</keyword>
<dbReference type="InterPro" id="IPR052534">
    <property type="entry name" value="Extracell_DNA_Util/SecSys_Comp"/>
</dbReference>
<feature type="coiled-coil region" evidence="1">
    <location>
        <begin position="58"/>
        <end position="106"/>
    </location>
</feature>
<evidence type="ECO:0000313" key="4">
    <source>
        <dbReference type="EMBL" id="MBW4548836.1"/>
    </source>
</evidence>
<keyword evidence="3" id="KW-1133">Transmembrane helix</keyword>
<dbReference type="Proteomes" id="UP000753908">
    <property type="component" value="Unassembled WGS sequence"/>
</dbReference>
<keyword evidence="3" id="KW-0472">Membrane</keyword>
<evidence type="ECO:0000256" key="1">
    <source>
        <dbReference type="SAM" id="Coils"/>
    </source>
</evidence>
<feature type="transmembrane region" description="Helical" evidence="3">
    <location>
        <begin position="35"/>
        <end position="58"/>
    </location>
</feature>
<evidence type="ECO:0000256" key="3">
    <source>
        <dbReference type="SAM" id="Phobius"/>
    </source>
</evidence>
<comment type="caution">
    <text evidence="4">The sequence shown here is derived from an EMBL/GenBank/DDBJ whole genome shotgun (WGS) entry which is preliminary data.</text>
</comment>
<reference evidence="4" key="2">
    <citation type="journal article" date="2022" name="Microbiol. Resour. Announc.">
        <title>Metagenome Sequencing to Explore Phylogenomics of Terrestrial Cyanobacteria.</title>
        <authorList>
            <person name="Ward R.D."/>
            <person name="Stajich J.E."/>
            <person name="Johansen J.R."/>
            <person name="Huntemann M."/>
            <person name="Clum A."/>
            <person name="Foster B."/>
            <person name="Foster B."/>
            <person name="Roux S."/>
            <person name="Palaniappan K."/>
            <person name="Varghese N."/>
            <person name="Mukherjee S."/>
            <person name="Reddy T.B.K."/>
            <person name="Daum C."/>
            <person name="Copeland A."/>
            <person name="Chen I.A."/>
            <person name="Ivanova N.N."/>
            <person name="Kyrpides N.C."/>
            <person name="Shapiro N."/>
            <person name="Eloe-Fadrosh E.A."/>
            <person name="Pietrasiak N."/>
        </authorList>
    </citation>
    <scope>NUCLEOTIDE SEQUENCE</scope>
    <source>
        <strain evidence="4">CPER-KK1</strain>
    </source>
</reference>
<dbReference type="InterPro" id="IPR007813">
    <property type="entry name" value="PilN"/>
</dbReference>
<reference evidence="4" key="1">
    <citation type="submission" date="2021-05" db="EMBL/GenBank/DDBJ databases">
        <authorList>
            <person name="Pietrasiak N."/>
            <person name="Ward R."/>
            <person name="Stajich J.E."/>
            <person name="Kurbessoian T."/>
        </authorList>
    </citation>
    <scope>NUCLEOTIDE SEQUENCE</scope>
    <source>
        <strain evidence="4">CPER-KK1</strain>
    </source>
</reference>
<dbReference type="AlphaFoldDB" id="A0A951UEI7"/>
<evidence type="ECO:0000256" key="2">
    <source>
        <dbReference type="SAM" id="MobiDB-lite"/>
    </source>
</evidence>
<name>A0A951UEI7_9CYAN</name>
<dbReference type="EMBL" id="JAHHIF010000073">
    <property type="protein sequence ID" value="MBW4548836.1"/>
    <property type="molecule type" value="Genomic_DNA"/>
</dbReference>
<keyword evidence="1" id="KW-0175">Coiled coil</keyword>
<protein>
    <submittedName>
        <fullName evidence="4">PilN domain-containing protein</fullName>
    </submittedName>
</protein>
<feature type="region of interest" description="Disordered" evidence="2">
    <location>
        <begin position="134"/>
        <end position="179"/>
    </location>
</feature>